<dbReference type="Proteomes" id="UP000008363">
    <property type="component" value="Unassembled WGS sequence"/>
</dbReference>
<comment type="catalytic activity">
    <reaction evidence="1">
        <text>chorismate = isochorismate</text>
        <dbReference type="Rhea" id="RHEA:18985"/>
        <dbReference type="ChEBI" id="CHEBI:29748"/>
        <dbReference type="ChEBI" id="CHEBI:29780"/>
        <dbReference type="EC" id="5.4.4.2"/>
    </reaction>
</comment>
<dbReference type="STRING" id="1108045.GORHZ_001_00150"/>
<keyword evidence="8" id="KW-1185">Reference proteome</keyword>
<dbReference type="Pfam" id="PF00425">
    <property type="entry name" value="Chorismate_bind"/>
    <property type="match status" value="1"/>
</dbReference>
<comment type="similarity">
    <text evidence="2">Belongs to the isochorismate synthase family.</text>
</comment>
<dbReference type="SUPFAM" id="SSF56322">
    <property type="entry name" value="ADC synthase"/>
    <property type="match status" value="1"/>
</dbReference>
<gene>
    <name evidence="7" type="ORF">GORHZ_001_00150</name>
</gene>
<dbReference type="PANTHER" id="PTHR42839:SF2">
    <property type="entry name" value="ISOCHORISMATE SYNTHASE ENTC"/>
    <property type="match status" value="1"/>
</dbReference>
<dbReference type="EC" id="5.4.4.2" evidence="3"/>
<dbReference type="eggNOG" id="COG1169">
    <property type="taxonomic scope" value="Bacteria"/>
</dbReference>
<evidence type="ECO:0000256" key="3">
    <source>
        <dbReference type="ARBA" id="ARBA00012824"/>
    </source>
</evidence>
<protein>
    <recommendedName>
        <fullName evidence="3">isochorismate synthase</fullName>
        <ecNumber evidence="3">5.4.4.2</ecNumber>
    </recommendedName>
    <alternativeName>
        <fullName evidence="5">Isochorismate mutase</fullName>
    </alternativeName>
</protein>
<evidence type="ECO:0000313" key="8">
    <source>
        <dbReference type="Proteomes" id="UP000008363"/>
    </source>
</evidence>
<evidence type="ECO:0000256" key="5">
    <source>
        <dbReference type="ARBA" id="ARBA00041564"/>
    </source>
</evidence>
<dbReference type="InterPro" id="IPR015890">
    <property type="entry name" value="Chorismate_C"/>
</dbReference>
<sequence>MVPTADAVTPPDRDVFVLSRPHGTVRGRGCIGSFTDTAAAAEALRTASVHAVVGAIPFDPVDPAALLVPRSLEHSPSPLDGAPPTSRRITAVADHPAASEHRERVTRAVKHIVDGDVDKVVLARSMDLTVEPAVDVTELLGAFAHGNAEHNAFAVDVGAAGGRDTWLLGASPELLLRKEGRRVTCRPYAGSAPRSADPETDRAAAAALASSAKDRREHAFVVDYLRDRLAPLCDELDVPSAPEVRSTGEIWHLATPIAGTLRDDSVTAFDLALLLSPTPAVCGTPSEAAARLIRKIEGPRGLYAGALGWCDARGDGEWLVTIRCLELSADHHTLRTWAGGGIVAESDPQAELDETTAKLRTVLNALGIERA</sequence>
<dbReference type="InterPro" id="IPR004561">
    <property type="entry name" value="IsoChor_synthase"/>
</dbReference>
<feature type="domain" description="Chorismate-utilising enzyme C-terminal" evidence="6">
    <location>
        <begin position="99"/>
        <end position="358"/>
    </location>
</feature>
<evidence type="ECO:0000256" key="2">
    <source>
        <dbReference type="ARBA" id="ARBA00005297"/>
    </source>
</evidence>
<dbReference type="EMBL" id="BAHC01000001">
    <property type="protein sequence ID" value="GAB88083.1"/>
    <property type="molecule type" value="Genomic_DNA"/>
</dbReference>
<dbReference type="RefSeq" id="WP_006329071.1">
    <property type="nucleotide sequence ID" value="NZ_BAHC01000001.1"/>
</dbReference>
<keyword evidence="4" id="KW-0413">Isomerase</keyword>
<dbReference type="PANTHER" id="PTHR42839">
    <property type="entry name" value="ISOCHORISMATE SYNTHASE ENTC"/>
    <property type="match status" value="1"/>
</dbReference>
<name>K6UXH1_9ACTN</name>
<comment type="caution">
    <text evidence="7">The sequence shown here is derived from an EMBL/GenBank/DDBJ whole genome shotgun (WGS) entry which is preliminary data.</text>
</comment>
<evidence type="ECO:0000259" key="6">
    <source>
        <dbReference type="Pfam" id="PF00425"/>
    </source>
</evidence>
<proteinExistence type="inferred from homology"/>
<evidence type="ECO:0000256" key="4">
    <source>
        <dbReference type="ARBA" id="ARBA00023235"/>
    </source>
</evidence>
<evidence type="ECO:0000313" key="7">
    <source>
        <dbReference type="EMBL" id="GAB88083.1"/>
    </source>
</evidence>
<dbReference type="InterPro" id="IPR005801">
    <property type="entry name" value="ADC_synthase"/>
</dbReference>
<accession>K6UXH1</accession>
<dbReference type="PRINTS" id="PR00095">
    <property type="entry name" value="ANTSNTHASEI"/>
</dbReference>
<organism evidence="7 8">
    <name type="scientific">Gordonia rhizosphera NBRC 16068</name>
    <dbReference type="NCBI Taxonomy" id="1108045"/>
    <lineage>
        <taxon>Bacteria</taxon>
        <taxon>Bacillati</taxon>
        <taxon>Actinomycetota</taxon>
        <taxon>Actinomycetes</taxon>
        <taxon>Mycobacteriales</taxon>
        <taxon>Gordoniaceae</taxon>
        <taxon>Gordonia</taxon>
    </lineage>
</organism>
<dbReference type="Gene3D" id="3.60.120.10">
    <property type="entry name" value="Anthranilate synthase"/>
    <property type="match status" value="1"/>
</dbReference>
<dbReference type="NCBIfam" id="TIGR00543">
    <property type="entry name" value="isochor_syn"/>
    <property type="match status" value="1"/>
</dbReference>
<evidence type="ECO:0000256" key="1">
    <source>
        <dbReference type="ARBA" id="ARBA00000799"/>
    </source>
</evidence>
<dbReference type="GO" id="GO:0008909">
    <property type="term" value="F:isochorismate synthase activity"/>
    <property type="evidence" value="ECO:0007669"/>
    <property type="project" value="UniProtKB-EC"/>
</dbReference>
<reference evidence="7 8" key="1">
    <citation type="submission" date="2012-08" db="EMBL/GenBank/DDBJ databases">
        <title>Whole genome shotgun sequence of Gordonia rhizosphera NBRC 16068.</title>
        <authorList>
            <person name="Takarada H."/>
            <person name="Isaki S."/>
            <person name="Hosoyama A."/>
            <person name="Tsuchikane K."/>
            <person name="Katsumata H."/>
            <person name="Baba S."/>
            <person name="Ohji S."/>
            <person name="Yamazaki S."/>
            <person name="Fujita N."/>
        </authorList>
    </citation>
    <scope>NUCLEOTIDE SEQUENCE [LARGE SCALE GENOMIC DNA]</scope>
    <source>
        <strain evidence="7 8">NBRC 16068</strain>
    </source>
</reference>
<dbReference type="InterPro" id="IPR019999">
    <property type="entry name" value="Anth_synth_I-like"/>
</dbReference>
<dbReference type="AlphaFoldDB" id="K6UXH1"/>